<protein>
    <submittedName>
        <fullName evidence="2">Uncharacterized protein</fullName>
    </submittedName>
</protein>
<feature type="region of interest" description="Disordered" evidence="1">
    <location>
        <begin position="14"/>
        <end position="102"/>
    </location>
</feature>
<dbReference type="EMBL" id="BAABGU010000001">
    <property type="protein sequence ID" value="GAA4561616.1"/>
    <property type="molecule type" value="Genomic_DNA"/>
</dbReference>
<gene>
    <name evidence="2" type="ORF">GCM10023176_00660</name>
</gene>
<proteinExistence type="predicted"/>
<dbReference type="Proteomes" id="UP001500307">
    <property type="component" value="Unassembled WGS sequence"/>
</dbReference>
<reference evidence="3" key="1">
    <citation type="journal article" date="2019" name="Int. J. Syst. Evol. Microbiol.">
        <title>The Global Catalogue of Microorganisms (GCM) 10K type strain sequencing project: providing services to taxonomists for standard genome sequencing and annotation.</title>
        <authorList>
            <consortium name="The Broad Institute Genomics Platform"/>
            <consortium name="The Broad Institute Genome Sequencing Center for Infectious Disease"/>
            <person name="Wu L."/>
            <person name="Ma J."/>
        </authorList>
    </citation>
    <scope>NUCLEOTIDE SEQUENCE [LARGE SCALE GENOMIC DNA]</scope>
    <source>
        <strain evidence="3">JCM 3175</strain>
    </source>
</reference>
<evidence type="ECO:0000256" key="1">
    <source>
        <dbReference type="SAM" id="MobiDB-lite"/>
    </source>
</evidence>
<comment type="caution">
    <text evidence="2">The sequence shown here is derived from an EMBL/GenBank/DDBJ whole genome shotgun (WGS) entry which is preliminary data.</text>
</comment>
<evidence type="ECO:0000313" key="2">
    <source>
        <dbReference type="EMBL" id="GAA4561616.1"/>
    </source>
</evidence>
<sequence>MIVFIVKLLGGWRDAPDGGRGARKHRQALNKQKGGKSEGPMSAAGRGPLRGAGTMCNDRPAAIIPGPGHRPRRAGQLLSRTVNVTPPAPPRFRPADAGGHTP</sequence>
<keyword evidence="3" id="KW-1185">Reference proteome</keyword>
<organism evidence="2 3">
    <name type="scientific">Micromonospora coerulea</name>
    <dbReference type="NCBI Taxonomy" id="47856"/>
    <lineage>
        <taxon>Bacteria</taxon>
        <taxon>Bacillati</taxon>
        <taxon>Actinomycetota</taxon>
        <taxon>Actinomycetes</taxon>
        <taxon>Micromonosporales</taxon>
        <taxon>Micromonosporaceae</taxon>
        <taxon>Micromonospora</taxon>
    </lineage>
</organism>
<accession>A0ABP8S452</accession>
<name>A0ABP8S452_9ACTN</name>
<evidence type="ECO:0000313" key="3">
    <source>
        <dbReference type="Proteomes" id="UP001500307"/>
    </source>
</evidence>